<dbReference type="PANTHER" id="PTHR46229">
    <property type="entry name" value="BOLA TRANSCRIPTION REGULATOR"/>
    <property type="match status" value="1"/>
</dbReference>
<comment type="similarity">
    <text evidence="1 2">Belongs to the BolA/IbaG family.</text>
</comment>
<organism evidence="3 4">
    <name type="scientific">Thalassotalea agarivorans</name>
    <name type="common">Thalassomonas agarivorans</name>
    <dbReference type="NCBI Taxonomy" id="349064"/>
    <lineage>
        <taxon>Bacteria</taxon>
        <taxon>Pseudomonadati</taxon>
        <taxon>Pseudomonadota</taxon>
        <taxon>Gammaproteobacteria</taxon>
        <taxon>Alteromonadales</taxon>
        <taxon>Colwelliaceae</taxon>
        <taxon>Thalassotalea</taxon>
    </lineage>
</organism>
<dbReference type="PANTHER" id="PTHR46229:SF4">
    <property type="entry name" value="ACID STRESS PROTEIN IBAG"/>
    <property type="match status" value="1"/>
</dbReference>
<evidence type="ECO:0000256" key="1">
    <source>
        <dbReference type="ARBA" id="ARBA00005578"/>
    </source>
</evidence>
<keyword evidence="4" id="KW-1185">Reference proteome</keyword>
<dbReference type="Gene3D" id="3.30.300.90">
    <property type="entry name" value="BolA-like"/>
    <property type="match status" value="1"/>
</dbReference>
<name>A0A1I0FUC6_THASX</name>
<dbReference type="InterPro" id="IPR002634">
    <property type="entry name" value="BolA"/>
</dbReference>
<dbReference type="STRING" id="349064.SAMN05660429_02199"/>
<evidence type="ECO:0000256" key="2">
    <source>
        <dbReference type="RuleBase" id="RU003860"/>
    </source>
</evidence>
<gene>
    <name evidence="3" type="ORF">SAMN05660429_02199</name>
</gene>
<dbReference type="RefSeq" id="WP_093330222.1">
    <property type="nucleotide sequence ID" value="NZ_AP027363.1"/>
</dbReference>
<dbReference type="InterPro" id="IPR036065">
    <property type="entry name" value="BolA-like_sf"/>
</dbReference>
<dbReference type="InterPro" id="IPR050961">
    <property type="entry name" value="BolA/IbaG_stress_morph_reg"/>
</dbReference>
<reference evidence="3 4" key="1">
    <citation type="submission" date="2016-10" db="EMBL/GenBank/DDBJ databases">
        <authorList>
            <person name="de Groot N.N."/>
        </authorList>
    </citation>
    <scope>NUCLEOTIDE SEQUENCE [LARGE SCALE GENOMIC DNA]</scope>
    <source>
        <strain evidence="3 4">DSM 19706</strain>
    </source>
</reference>
<dbReference type="Proteomes" id="UP000199308">
    <property type="component" value="Unassembled WGS sequence"/>
</dbReference>
<accession>A0A1I0FUC6</accession>
<evidence type="ECO:0000313" key="3">
    <source>
        <dbReference type="EMBL" id="SET61044.1"/>
    </source>
</evidence>
<dbReference type="EMBL" id="FOHK01000010">
    <property type="protein sequence ID" value="SET61044.1"/>
    <property type="molecule type" value="Genomic_DNA"/>
</dbReference>
<dbReference type="OrthoDB" id="9812890at2"/>
<dbReference type="SUPFAM" id="SSF82657">
    <property type="entry name" value="BolA-like"/>
    <property type="match status" value="1"/>
</dbReference>
<proteinExistence type="inferred from homology"/>
<evidence type="ECO:0000313" key="4">
    <source>
        <dbReference type="Proteomes" id="UP000199308"/>
    </source>
</evidence>
<dbReference type="AlphaFoldDB" id="A0A1I0FUC6"/>
<sequence length="85" mass="9428">MEVSEIEQLLNDALALDELHVKFDGSQCVVIAVSDEIAALSRVKRQQAVYAPLTEAINAGTIHAVTIKVFSTSDWQREKMFNLPL</sequence>
<dbReference type="Pfam" id="PF01722">
    <property type="entry name" value="BolA"/>
    <property type="match status" value="1"/>
</dbReference>
<dbReference type="PIRSF" id="PIRSF003113">
    <property type="entry name" value="BolA"/>
    <property type="match status" value="1"/>
</dbReference>
<protein>
    <submittedName>
        <fullName evidence="3">Acid stress-induced BolA-like protein IbaG/YrbA, predicted regulator of iron metabolism</fullName>
    </submittedName>
</protein>